<evidence type="ECO:0008006" key="4">
    <source>
        <dbReference type="Google" id="ProtNLM"/>
    </source>
</evidence>
<keyword evidence="3" id="KW-1185">Reference proteome</keyword>
<dbReference type="GO" id="GO:0006383">
    <property type="term" value="P:transcription by RNA polymerase III"/>
    <property type="evidence" value="ECO:0007669"/>
    <property type="project" value="InterPro"/>
</dbReference>
<organism evidence="2 3">
    <name type="scientific">Morus notabilis</name>
    <dbReference type="NCBI Taxonomy" id="981085"/>
    <lineage>
        <taxon>Eukaryota</taxon>
        <taxon>Viridiplantae</taxon>
        <taxon>Streptophyta</taxon>
        <taxon>Embryophyta</taxon>
        <taxon>Tracheophyta</taxon>
        <taxon>Spermatophyta</taxon>
        <taxon>Magnoliopsida</taxon>
        <taxon>eudicotyledons</taxon>
        <taxon>Gunneridae</taxon>
        <taxon>Pentapetalae</taxon>
        <taxon>rosids</taxon>
        <taxon>fabids</taxon>
        <taxon>Rosales</taxon>
        <taxon>Moraceae</taxon>
        <taxon>Moreae</taxon>
        <taxon>Morus</taxon>
    </lineage>
</organism>
<protein>
    <recommendedName>
        <fullName evidence="4">General transcription factor 3C polypeptide 3</fullName>
    </recommendedName>
</protein>
<name>W9SIS7_9ROSA</name>
<dbReference type="SUPFAM" id="SSF48452">
    <property type="entry name" value="TPR-like"/>
    <property type="match status" value="1"/>
</dbReference>
<dbReference type="FunFam" id="1.25.40.10:FF:000413">
    <property type="entry name" value="General transcription factor 3C polypeptide 3"/>
    <property type="match status" value="1"/>
</dbReference>
<proteinExistence type="predicted"/>
<sequence>MALATLPDNIGARLTLASLLLEESKDDEAISLLSPPMNLEFTDQHSQKSKPWWLNEKVKLKICNIYLAKGMHEDFVDAIFPLVRESLYCCETHKQKVKVRRRLKTRDLNERVKVLDTHAPDNLFGGFRPVASSSDLLKASRAKKLLQKKEEQKAKAVAAGVDWQSDDGSDDEPSLREHREAPLPNILKDEEHHHLIVNLCKALATLRRYSDALEIVSLTLRLANNIFPADKEELRVLGAQLAYNITEPKHGFDYVKYIVQQKPYSNAAWNCYYKVISRVSLLYSRLENRDTRHYKFLQTMHGKLKDCVPPILISAHQLTIASHHQDAARKYLEAYKLLPDNPLISLCVGSALINLALGFRLQNKHQCIAQGMAFLYNNLRLCESSQESLYNIARAYHHVGLVSLAATYYERVLAIHEKDHPIPKLPNENPISKEQRPGYCDLRREAAFNLHLIYKRSGAFDLARQVLKDHCTF</sequence>
<evidence type="ECO:0000313" key="3">
    <source>
        <dbReference type="Proteomes" id="UP000030645"/>
    </source>
</evidence>
<dbReference type="Proteomes" id="UP000030645">
    <property type="component" value="Unassembled WGS sequence"/>
</dbReference>
<evidence type="ECO:0000313" key="2">
    <source>
        <dbReference type="EMBL" id="EXC33653.1"/>
    </source>
</evidence>
<dbReference type="PANTHER" id="PTHR23082:SF0">
    <property type="entry name" value="GENERAL TRANSCRIPTION FACTOR 3C POLYPEPTIDE 3"/>
    <property type="match status" value="1"/>
</dbReference>
<feature type="region of interest" description="Disordered" evidence="1">
    <location>
        <begin position="157"/>
        <end position="177"/>
    </location>
</feature>
<reference evidence="3" key="1">
    <citation type="submission" date="2013-01" db="EMBL/GenBank/DDBJ databases">
        <title>Draft Genome Sequence of a Mulberry Tree, Morus notabilis C.K. Schneid.</title>
        <authorList>
            <person name="He N."/>
            <person name="Zhao S."/>
        </authorList>
    </citation>
    <scope>NUCLEOTIDE SEQUENCE</scope>
</reference>
<dbReference type="InterPro" id="IPR039340">
    <property type="entry name" value="Tfc4/TFIIIC-102/Sfc4"/>
</dbReference>
<dbReference type="PANTHER" id="PTHR23082">
    <property type="entry name" value="TRANSCRIPTION INITIATION FACTOR IIIC TFIIIC , POLYPEPTIDE 3-RELATED"/>
    <property type="match status" value="1"/>
</dbReference>
<dbReference type="InterPro" id="IPR011990">
    <property type="entry name" value="TPR-like_helical_dom_sf"/>
</dbReference>
<dbReference type="GO" id="GO:0000127">
    <property type="term" value="C:transcription factor TFIIIC complex"/>
    <property type="evidence" value="ECO:0007669"/>
    <property type="project" value="TreeGrafter"/>
</dbReference>
<gene>
    <name evidence="2" type="ORF">L484_013851</name>
</gene>
<evidence type="ECO:0000256" key="1">
    <source>
        <dbReference type="SAM" id="MobiDB-lite"/>
    </source>
</evidence>
<dbReference type="AlphaFoldDB" id="W9SIS7"/>
<accession>W9SIS7</accession>
<dbReference type="Gene3D" id="1.25.40.10">
    <property type="entry name" value="Tetratricopeptide repeat domain"/>
    <property type="match status" value="1"/>
</dbReference>
<dbReference type="EMBL" id="KE346342">
    <property type="protein sequence ID" value="EXC33653.1"/>
    <property type="molecule type" value="Genomic_DNA"/>
</dbReference>
<dbReference type="eggNOG" id="KOG2076">
    <property type="taxonomic scope" value="Eukaryota"/>
</dbReference>
<dbReference type="STRING" id="981085.W9SIS7"/>